<dbReference type="InterPro" id="IPR036291">
    <property type="entry name" value="NAD(P)-bd_dom_sf"/>
</dbReference>
<keyword evidence="2" id="KW-1185">Reference proteome</keyword>
<name>A0ABS9KFE3_9BACT</name>
<dbReference type="EMBL" id="JAKLWS010000018">
    <property type="protein sequence ID" value="MCG2589579.1"/>
    <property type="molecule type" value="Genomic_DNA"/>
</dbReference>
<reference evidence="1" key="1">
    <citation type="submission" date="2022-01" db="EMBL/GenBank/DDBJ databases">
        <authorList>
            <person name="Wang Y."/>
        </authorList>
    </citation>
    <scope>NUCLEOTIDE SEQUENCE</scope>
    <source>
        <strain evidence="1">WB101</strain>
    </source>
</reference>
<reference evidence="1" key="2">
    <citation type="submission" date="2024-05" db="EMBL/GenBank/DDBJ databases">
        <title>Rhodohalobacter halophilus gen. nov., sp. nov., a moderately halophilic member of the family Balneolaceae.</title>
        <authorList>
            <person name="Xia J."/>
        </authorList>
    </citation>
    <scope>NUCLEOTIDE SEQUENCE</scope>
    <source>
        <strain evidence="1">WB101</strain>
    </source>
</reference>
<proteinExistence type="predicted"/>
<evidence type="ECO:0008006" key="3">
    <source>
        <dbReference type="Google" id="ProtNLM"/>
    </source>
</evidence>
<dbReference type="Proteomes" id="UP001165366">
    <property type="component" value="Unassembled WGS sequence"/>
</dbReference>
<organism evidence="1 2">
    <name type="scientific">Rhodohalobacter sulfatireducens</name>
    <dbReference type="NCBI Taxonomy" id="2911366"/>
    <lineage>
        <taxon>Bacteria</taxon>
        <taxon>Pseudomonadati</taxon>
        <taxon>Balneolota</taxon>
        <taxon>Balneolia</taxon>
        <taxon>Balneolales</taxon>
        <taxon>Balneolaceae</taxon>
        <taxon>Rhodohalobacter</taxon>
    </lineage>
</organism>
<protein>
    <recommendedName>
        <fullName evidence="3">NAD(P)-binding domain-containing protein</fullName>
    </recommendedName>
</protein>
<dbReference type="SUPFAM" id="SSF51735">
    <property type="entry name" value="NAD(P)-binding Rossmann-fold domains"/>
    <property type="match status" value="1"/>
</dbReference>
<comment type="caution">
    <text evidence="1">The sequence shown here is derived from an EMBL/GenBank/DDBJ whole genome shotgun (WGS) entry which is preliminary data.</text>
</comment>
<gene>
    <name evidence="1" type="ORF">L6773_13450</name>
</gene>
<dbReference type="RefSeq" id="WP_237854939.1">
    <property type="nucleotide sequence ID" value="NZ_JAKLWS010000018.1"/>
</dbReference>
<accession>A0ABS9KFE3</accession>
<dbReference type="Gene3D" id="3.40.50.720">
    <property type="entry name" value="NAD(P)-binding Rossmann-like Domain"/>
    <property type="match status" value="1"/>
</dbReference>
<sequence length="55" mass="6165">MILVTGANRHLRSMTIDHLLKKNPDTHVAALVRSEENGEDIKEKGVKKRTIETAV</sequence>
<evidence type="ECO:0000313" key="2">
    <source>
        <dbReference type="Proteomes" id="UP001165366"/>
    </source>
</evidence>
<evidence type="ECO:0000313" key="1">
    <source>
        <dbReference type="EMBL" id="MCG2589579.1"/>
    </source>
</evidence>